<sequence>MESTLAAYRGQTAWPELIHGRPAVVYPRQLAAGPVRAGDGWSGQRQPEGWAEPHPLWSAVLDGQQLTITGPGGPWYSGLLAATRDRRRAARTTGAVLQITGEFTNPLEFPAAAAAGLLQLCVVKLTFTGDTW</sequence>
<proteinExistence type="predicted"/>
<evidence type="ECO:0000313" key="1">
    <source>
        <dbReference type="EMBL" id="MQS16063.1"/>
    </source>
</evidence>
<accession>A0A6N7L2P8</accession>
<reference evidence="1 2" key="1">
    <citation type="submission" date="2019-09" db="EMBL/GenBank/DDBJ databases">
        <title>Genome Sequences of Streptomyces kaniharaensis ATCC 21070.</title>
        <authorList>
            <person name="Zhu W."/>
            <person name="De Crecy-Lagard V."/>
            <person name="Richards N.G."/>
        </authorList>
    </citation>
    <scope>NUCLEOTIDE SEQUENCE [LARGE SCALE GENOMIC DNA]</scope>
    <source>
        <strain evidence="1 2">SF-557</strain>
    </source>
</reference>
<dbReference type="RefSeq" id="WP_153466823.1">
    <property type="nucleotide sequence ID" value="NZ_WBOF01000002.1"/>
</dbReference>
<dbReference type="EMBL" id="WBOF01000002">
    <property type="protein sequence ID" value="MQS16063.1"/>
    <property type="molecule type" value="Genomic_DNA"/>
</dbReference>
<dbReference type="OrthoDB" id="3853382at2"/>
<organism evidence="1 2">
    <name type="scientific">Streptomyces kaniharaensis</name>
    <dbReference type="NCBI Taxonomy" id="212423"/>
    <lineage>
        <taxon>Bacteria</taxon>
        <taxon>Bacillati</taxon>
        <taxon>Actinomycetota</taxon>
        <taxon>Actinomycetes</taxon>
        <taxon>Kitasatosporales</taxon>
        <taxon>Streptomycetaceae</taxon>
        <taxon>Streptomyces</taxon>
    </lineage>
</organism>
<name>A0A6N7L2P8_9ACTN</name>
<gene>
    <name evidence="1" type="ORF">F7Q99_28430</name>
</gene>
<dbReference type="AlphaFoldDB" id="A0A6N7L2P8"/>
<protein>
    <submittedName>
        <fullName evidence="1">Uncharacterized protein</fullName>
    </submittedName>
</protein>
<keyword evidence="2" id="KW-1185">Reference proteome</keyword>
<comment type="caution">
    <text evidence="1">The sequence shown here is derived from an EMBL/GenBank/DDBJ whole genome shotgun (WGS) entry which is preliminary data.</text>
</comment>
<evidence type="ECO:0000313" key="2">
    <source>
        <dbReference type="Proteomes" id="UP000450000"/>
    </source>
</evidence>
<dbReference type="Proteomes" id="UP000450000">
    <property type="component" value="Unassembled WGS sequence"/>
</dbReference>